<dbReference type="InterPro" id="IPR003835">
    <property type="entry name" value="Glyco_trans_19"/>
</dbReference>
<comment type="catalytic activity">
    <reaction evidence="9">
        <text>a lipid X + a UDP-2-N,3-O-bis[(3R)-3-hydroxyacyl]-alpha-D-glucosamine = a lipid A disaccharide + UDP + H(+)</text>
        <dbReference type="Rhea" id="RHEA:67828"/>
        <dbReference type="ChEBI" id="CHEBI:15378"/>
        <dbReference type="ChEBI" id="CHEBI:58223"/>
        <dbReference type="ChEBI" id="CHEBI:137748"/>
        <dbReference type="ChEBI" id="CHEBI:176338"/>
        <dbReference type="ChEBI" id="CHEBI:176343"/>
        <dbReference type="EC" id="2.4.1.182"/>
    </reaction>
</comment>
<keyword evidence="5" id="KW-0441">Lipid A biosynthesis</keyword>
<dbReference type="Pfam" id="PF02684">
    <property type="entry name" value="LpxB"/>
    <property type="match status" value="1"/>
</dbReference>
<dbReference type="Proteomes" id="UP000199602">
    <property type="component" value="Unassembled WGS sequence"/>
</dbReference>
<dbReference type="EC" id="2.4.1.182" evidence="2 10"/>
<evidence type="ECO:0000256" key="4">
    <source>
        <dbReference type="ARBA" id="ARBA00022516"/>
    </source>
</evidence>
<dbReference type="CDD" id="cd01635">
    <property type="entry name" value="Glycosyltransferase_GTB-type"/>
    <property type="match status" value="1"/>
</dbReference>
<evidence type="ECO:0000256" key="9">
    <source>
        <dbReference type="ARBA" id="ARBA00048975"/>
    </source>
</evidence>
<evidence type="ECO:0000256" key="7">
    <source>
        <dbReference type="ARBA" id="ARBA00022679"/>
    </source>
</evidence>
<proteinExistence type="predicted"/>
<dbReference type="PANTHER" id="PTHR30372:SF4">
    <property type="entry name" value="LIPID-A-DISACCHARIDE SYNTHASE, MITOCHONDRIAL-RELATED"/>
    <property type="match status" value="1"/>
</dbReference>
<accession>A0A1H0F6C0</accession>
<dbReference type="SUPFAM" id="SSF53756">
    <property type="entry name" value="UDP-Glycosyltransferase/glycogen phosphorylase"/>
    <property type="match status" value="1"/>
</dbReference>
<dbReference type="GO" id="GO:0016020">
    <property type="term" value="C:membrane"/>
    <property type="evidence" value="ECO:0007669"/>
    <property type="project" value="GOC"/>
</dbReference>
<organism evidence="11 12">
    <name type="scientific">Desulfonauticus submarinus</name>
    <dbReference type="NCBI Taxonomy" id="206665"/>
    <lineage>
        <taxon>Bacteria</taxon>
        <taxon>Pseudomonadati</taxon>
        <taxon>Thermodesulfobacteriota</taxon>
        <taxon>Desulfovibrionia</taxon>
        <taxon>Desulfovibrionales</taxon>
        <taxon>Desulfonauticaceae</taxon>
        <taxon>Desulfonauticus</taxon>
    </lineage>
</organism>
<evidence type="ECO:0000313" key="12">
    <source>
        <dbReference type="Proteomes" id="UP000199602"/>
    </source>
</evidence>
<evidence type="ECO:0000256" key="6">
    <source>
        <dbReference type="ARBA" id="ARBA00022676"/>
    </source>
</evidence>
<keyword evidence="12" id="KW-1185">Reference proteome</keyword>
<evidence type="ECO:0000313" key="11">
    <source>
        <dbReference type="EMBL" id="SDN90184.1"/>
    </source>
</evidence>
<comment type="function">
    <text evidence="1">Condensation of UDP-2,3-diacylglucosamine and 2,3-diacylglucosamine-1-phosphate to form lipid A disaccharide, a precursor of lipid A, a phosphorylated glycolipid that anchors the lipopolysaccharide to the outer membrane of the cell.</text>
</comment>
<name>A0A1H0F6C0_9BACT</name>
<keyword evidence="8" id="KW-0443">Lipid metabolism</keyword>
<evidence type="ECO:0000256" key="1">
    <source>
        <dbReference type="ARBA" id="ARBA00002056"/>
    </source>
</evidence>
<dbReference type="NCBIfam" id="TIGR00215">
    <property type="entry name" value="lpxB"/>
    <property type="match status" value="1"/>
</dbReference>
<dbReference type="STRING" id="206665.SAMN04488516_1117"/>
<dbReference type="GO" id="GO:0005543">
    <property type="term" value="F:phospholipid binding"/>
    <property type="evidence" value="ECO:0007669"/>
    <property type="project" value="TreeGrafter"/>
</dbReference>
<evidence type="ECO:0000256" key="8">
    <source>
        <dbReference type="ARBA" id="ARBA00023098"/>
    </source>
</evidence>
<evidence type="ECO:0000256" key="3">
    <source>
        <dbReference type="ARBA" id="ARBA00020902"/>
    </source>
</evidence>
<protein>
    <recommendedName>
        <fullName evidence="3 10">Lipid-A-disaccharide synthase</fullName>
        <ecNumber evidence="2 10">2.4.1.182</ecNumber>
    </recommendedName>
</protein>
<keyword evidence="7" id="KW-0808">Transferase</keyword>
<sequence>MSTIWINACEPSADIYASLLIKWLKKNAPNIDVVGMGGIYSRQAGLKTFFKAEELSVMGFTEVITNLPRIIKLLSHIKSKIKQVKPDLILLLDAPDFNFRLAKYADGLNIPVFYYIAPQLWAWRQGRVKFLKKYIKHIFCIFPFEENFFHAKGIKTSYVGHPLLELIDFPKLSVTKKSNTLLILPGSRKQEINSLLPIFNQTALLLKEKHPNLNFKLIKADNISLNLIHKFLSPDLKCTICPAKDRYKEMVSSKIALAASGTVTLECALMELPTVIAYKLSPLTFQIGKLLVKVPAIGMPNLILKEKIFPEFIQHQATPENLSQAVLQMLQPEQYQHISLKTKQIKKILGEKKATSTIGQYIIKFLKNKRT</sequence>
<reference evidence="11 12" key="1">
    <citation type="submission" date="2016-10" db="EMBL/GenBank/DDBJ databases">
        <authorList>
            <person name="de Groot N.N."/>
        </authorList>
    </citation>
    <scope>NUCLEOTIDE SEQUENCE [LARGE SCALE GENOMIC DNA]</scope>
    <source>
        <strain evidence="11 12">DSM 15269</strain>
    </source>
</reference>
<dbReference type="AlphaFoldDB" id="A0A1H0F6C0"/>
<evidence type="ECO:0000256" key="2">
    <source>
        <dbReference type="ARBA" id="ARBA00012687"/>
    </source>
</evidence>
<gene>
    <name evidence="11" type="ORF">SAMN04488516_1117</name>
</gene>
<dbReference type="EMBL" id="FNIN01000011">
    <property type="protein sequence ID" value="SDN90184.1"/>
    <property type="molecule type" value="Genomic_DNA"/>
</dbReference>
<dbReference type="GO" id="GO:0008915">
    <property type="term" value="F:lipid-A-disaccharide synthase activity"/>
    <property type="evidence" value="ECO:0007669"/>
    <property type="project" value="UniProtKB-UniRule"/>
</dbReference>
<evidence type="ECO:0000256" key="10">
    <source>
        <dbReference type="NCBIfam" id="TIGR00215"/>
    </source>
</evidence>
<dbReference type="PANTHER" id="PTHR30372">
    <property type="entry name" value="LIPID-A-DISACCHARIDE SYNTHASE"/>
    <property type="match status" value="1"/>
</dbReference>
<evidence type="ECO:0000256" key="5">
    <source>
        <dbReference type="ARBA" id="ARBA00022556"/>
    </source>
</evidence>
<keyword evidence="4" id="KW-0444">Lipid biosynthesis</keyword>
<keyword evidence="6" id="KW-0328">Glycosyltransferase</keyword>
<dbReference type="GO" id="GO:0009245">
    <property type="term" value="P:lipid A biosynthetic process"/>
    <property type="evidence" value="ECO:0007669"/>
    <property type="project" value="UniProtKB-UniRule"/>
</dbReference>